<dbReference type="GO" id="GO:0016491">
    <property type="term" value="F:oxidoreductase activity"/>
    <property type="evidence" value="ECO:0007669"/>
    <property type="project" value="UniProtKB-KW"/>
</dbReference>
<gene>
    <name evidence="1" type="ORF">CI1B_27010</name>
</gene>
<keyword evidence="1" id="KW-0560">Oxidoreductase</keyword>
<organism evidence="1 2">
    <name type="scientific">Bradyrhizobium ivorense</name>
    <dbReference type="NCBI Taxonomy" id="2511166"/>
    <lineage>
        <taxon>Bacteria</taxon>
        <taxon>Pseudomonadati</taxon>
        <taxon>Pseudomonadota</taxon>
        <taxon>Alphaproteobacteria</taxon>
        <taxon>Hyphomicrobiales</taxon>
        <taxon>Nitrobacteraceae</taxon>
        <taxon>Bradyrhizobium</taxon>
    </lineage>
</organism>
<name>A0A508T2A9_9BRAD</name>
<dbReference type="PRINTS" id="PR00081">
    <property type="entry name" value="GDHRDH"/>
</dbReference>
<keyword evidence="2" id="KW-1185">Reference proteome</keyword>
<dbReference type="PANTHER" id="PTHR43431">
    <property type="entry name" value="OXIDOREDUCTASE, SHORT CHAIN DEHYDROGENASE/REDUCTASE FAMILY (AFU_ORTHOLOGUE AFUA_5G14000)"/>
    <property type="match status" value="1"/>
</dbReference>
<accession>A0A508T2A9</accession>
<evidence type="ECO:0000313" key="1">
    <source>
        <dbReference type="EMBL" id="VIO69485.1"/>
    </source>
</evidence>
<dbReference type="PANTHER" id="PTHR43431:SF7">
    <property type="entry name" value="OXIDOREDUCTASE, SHORT CHAIN DEHYDROGENASE_REDUCTASE FAMILY (AFU_ORTHOLOGUE AFUA_5G14000)"/>
    <property type="match status" value="1"/>
</dbReference>
<dbReference type="RefSeq" id="WP_139859590.1">
    <property type="nucleotide sequence ID" value="NZ_CAADFC020000009.1"/>
</dbReference>
<dbReference type="SUPFAM" id="SSF51735">
    <property type="entry name" value="NAD(P)-binding Rossmann-fold domains"/>
    <property type="match status" value="1"/>
</dbReference>
<dbReference type="Gene3D" id="3.40.50.720">
    <property type="entry name" value="NAD(P)-binding Rossmann-like Domain"/>
    <property type="match status" value="1"/>
</dbReference>
<comment type="caution">
    <text evidence="1">The sequence shown here is derived from an EMBL/GenBank/DDBJ whole genome shotgun (WGS) entry which is preliminary data.</text>
</comment>
<sequence length="233" mass="25049">MTAPVCLITGVGPGTGSALARKFAEGGYRVAMLARNEERLAALEKQLPGAKAYRCDVSDLAQIEAAASAVERDLGSPAVVIHNAVGGGFGTFREIDPQLLNRNFQVNTMGLLHLARRFTPAMISAGKGAIVATGNTSALRGKAGFAGFAPTKAAQRILAEAMARDLGPQGVHVAYVVIDAVIDLEWTRKRWPDRPDDFFIKPAAIASEIWHVVHQDRSAWSFNVEIRPFGEAW</sequence>
<dbReference type="Pfam" id="PF00106">
    <property type="entry name" value="adh_short"/>
    <property type="match status" value="1"/>
</dbReference>
<dbReference type="OrthoDB" id="5513072at2"/>
<dbReference type="EC" id="1.1.1.390" evidence="1"/>
<protein>
    <submittedName>
        <fullName evidence="1">Sulfoquinovose 1-dehydrogenase</fullName>
        <ecNumber evidence="1">1.1.1.390</ecNumber>
    </submittedName>
</protein>
<dbReference type="EMBL" id="CAADFC020000009">
    <property type="protein sequence ID" value="VIO69485.1"/>
    <property type="molecule type" value="Genomic_DNA"/>
</dbReference>
<evidence type="ECO:0000313" key="2">
    <source>
        <dbReference type="Proteomes" id="UP000328092"/>
    </source>
</evidence>
<reference evidence="1" key="1">
    <citation type="submission" date="2019-02" db="EMBL/GenBank/DDBJ databases">
        <authorList>
            <person name="Pothier F.J."/>
        </authorList>
    </citation>
    <scope>NUCLEOTIDE SEQUENCE</scope>
    <source>
        <strain evidence="1">CI-1B</strain>
    </source>
</reference>
<proteinExistence type="predicted"/>
<dbReference type="Proteomes" id="UP000328092">
    <property type="component" value="Unassembled WGS sequence"/>
</dbReference>
<dbReference type="InterPro" id="IPR036291">
    <property type="entry name" value="NAD(P)-bd_dom_sf"/>
</dbReference>
<dbReference type="InterPro" id="IPR002347">
    <property type="entry name" value="SDR_fam"/>
</dbReference>
<dbReference type="AlphaFoldDB" id="A0A508T2A9"/>